<evidence type="ECO:0000259" key="3">
    <source>
        <dbReference type="SMART" id="SM00853"/>
    </source>
</evidence>
<feature type="region of interest" description="Disordered" evidence="2">
    <location>
        <begin position="728"/>
        <end position="748"/>
    </location>
</feature>
<proteinExistence type="inferred from homology"/>
<dbReference type="Proteomes" id="UP001151518">
    <property type="component" value="Unassembled WGS sequence"/>
</dbReference>
<sequence length="748" mass="82654">MCAQVWRLSADTARQLRSTSMITSICDIVLELLNNSIDACASKILVKVSVESYMVEVMDNGHGIKYKDFSTVGRRSSTSKQFQSEYEISRDATAIGYRGEASISSVGLVRITSKHVKSRDIYQCFIKDERQTAAEKCKCLPTGFNTIVSVSDIFAAYPVRRNVIRESAKKIIDSIKIQLQARSLYCPSISLKFVKGADSEVVFSYASATTLNRRIAQVYGTEIARELGSVSLEYGEYILEGSISKVPTIQRIQHIFCNKQMYDSVELINIARQVLDTREYMSRANNSELTGASTRALRAQHPMFILRLTDAKRASREDIFDKMAGKSLVIQPEMRKTVAIACVKFLRKFGMISDLQMQHAVALADKSSSSTLKRPLSHLLDSPDSYLDAGKVCGRETKSAQQIQRSSAVQMVPVNSRFPIRLSQQGSNARAGSKSAAAYKRRESETSSYLPVPCARLADIFLSHGNPSASASVPIGSLQVIGQADEKFIICQANEWLFAIDQHAADERIRLEAQFDSLSHMLLLLGQLPPRYPAATVDGVTMFVPPICVTLASHEVAMVRDKTGELRMLGIEVVLLEANNACQEQCKARIICAPSVLAPRLRSSRHRVEEFGKELLVAILNWLQYRHVEANVLQKSAAGLMTDLCGLDDSEPGIDQARGWPALVNVPDIILDTVRSISCRGALKFNEHISIEESKSIVRRLSECKYPEFCAHGRDGGIFVGDPSPGFARSNDNMTEETSIASAYSGAQ</sequence>
<dbReference type="InterPro" id="IPR037198">
    <property type="entry name" value="MutL_C_sf"/>
</dbReference>
<dbReference type="InterPro" id="IPR036890">
    <property type="entry name" value="HATPase_C_sf"/>
</dbReference>
<dbReference type="SUPFAM" id="SSF55874">
    <property type="entry name" value="ATPase domain of HSP90 chaperone/DNA topoisomerase II/histidine kinase"/>
    <property type="match status" value="1"/>
</dbReference>
<organism evidence="4 5">
    <name type="scientific">Coemansia spiralis</name>
    <dbReference type="NCBI Taxonomy" id="417178"/>
    <lineage>
        <taxon>Eukaryota</taxon>
        <taxon>Fungi</taxon>
        <taxon>Fungi incertae sedis</taxon>
        <taxon>Zoopagomycota</taxon>
        <taxon>Kickxellomycotina</taxon>
        <taxon>Kickxellomycetes</taxon>
        <taxon>Kickxellales</taxon>
        <taxon>Kickxellaceae</taxon>
        <taxon>Coemansia</taxon>
    </lineage>
</organism>
<evidence type="ECO:0000256" key="2">
    <source>
        <dbReference type="SAM" id="MobiDB-lite"/>
    </source>
</evidence>
<dbReference type="SUPFAM" id="SSF118116">
    <property type="entry name" value="DNA mismatch repair protein MutL"/>
    <property type="match status" value="2"/>
</dbReference>
<name>A0A9W8FZB2_9FUNG</name>
<evidence type="ECO:0000256" key="1">
    <source>
        <dbReference type="ARBA" id="ARBA00006082"/>
    </source>
</evidence>
<dbReference type="PANTHER" id="PTHR10073:SF47">
    <property type="entry name" value="DNA MISMATCH REPAIR PROTEIN MLH3"/>
    <property type="match status" value="1"/>
</dbReference>
<dbReference type="InterPro" id="IPR014790">
    <property type="entry name" value="MutL_C"/>
</dbReference>
<reference evidence="4" key="1">
    <citation type="submission" date="2022-07" db="EMBL/GenBank/DDBJ databases">
        <title>Phylogenomic reconstructions and comparative analyses of Kickxellomycotina fungi.</title>
        <authorList>
            <person name="Reynolds N.K."/>
            <person name="Stajich J.E."/>
            <person name="Barry K."/>
            <person name="Grigoriev I.V."/>
            <person name="Crous P."/>
            <person name="Smith M.E."/>
        </authorList>
    </citation>
    <scope>NUCLEOTIDE SEQUENCE</scope>
    <source>
        <strain evidence="4">NRRL 3115</strain>
    </source>
</reference>
<comment type="similarity">
    <text evidence="1">Belongs to the DNA mismatch repair MutL/HexB family.</text>
</comment>
<dbReference type="Gene3D" id="3.30.1540.20">
    <property type="entry name" value="MutL, C-terminal domain, dimerisation subdomain"/>
    <property type="match status" value="1"/>
</dbReference>
<dbReference type="GO" id="GO:0005524">
    <property type="term" value="F:ATP binding"/>
    <property type="evidence" value="ECO:0007669"/>
    <property type="project" value="InterPro"/>
</dbReference>
<feature type="compositionally biased region" description="Polar residues" evidence="2">
    <location>
        <begin position="730"/>
        <end position="748"/>
    </location>
</feature>
<dbReference type="InterPro" id="IPR042120">
    <property type="entry name" value="MutL_C_dimsub"/>
</dbReference>
<protein>
    <submittedName>
        <fullName evidence="4">DNA mismatch repair protein</fullName>
    </submittedName>
</protein>
<gene>
    <name evidence="4" type="primary">MLH3</name>
    <name evidence="4" type="ORF">GGI25_005049</name>
</gene>
<evidence type="ECO:0000313" key="5">
    <source>
        <dbReference type="Proteomes" id="UP001151518"/>
    </source>
</evidence>
<dbReference type="OrthoDB" id="429932at2759"/>
<comment type="caution">
    <text evidence="4">The sequence shown here is derived from an EMBL/GenBank/DDBJ whole genome shotgun (WGS) entry which is preliminary data.</text>
</comment>
<dbReference type="PANTHER" id="PTHR10073">
    <property type="entry name" value="DNA MISMATCH REPAIR PROTEIN MLH, PMS, MUTL"/>
    <property type="match status" value="1"/>
</dbReference>
<dbReference type="GO" id="GO:0006298">
    <property type="term" value="P:mismatch repair"/>
    <property type="evidence" value="ECO:0007669"/>
    <property type="project" value="InterPro"/>
</dbReference>
<dbReference type="GO" id="GO:0140664">
    <property type="term" value="F:ATP-dependent DNA damage sensor activity"/>
    <property type="evidence" value="ECO:0007669"/>
    <property type="project" value="InterPro"/>
</dbReference>
<dbReference type="GO" id="GO:0032300">
    <property type="term" value="C:mismatch repair complex"/>
    <property type="evidence" value="ECO:0007669"/>
    <property type="project" value="InterPro"/>
</dbReference>
<dbReference type="Pfam" id="PF13589">
    <property type="entry name" value="HATPase_c_3"/>
    <property type="match status" value="1"/>
</dbReference>
<feature type="domain" description="MutL C-terminal dimerisation" evidence="3">
    <location>
        <begin position="480"/>
        <end position="689"/>
    </location>
</feature>
<accession>A0A9W8FZB2</accession>
<dbReference type="SMART" id="SM00853">
    <property type="entry name" value="MutL_C"/>
    <property type="match status" value="1"/>
</dbReference>
<dbReference type="Gene3D" id="3.30.565.10">
    <property type="entry name" value="Histidine kinase-like ATPase, C-terminal domain"/>
    <property type="match status" value="1"/>
</dbReference>
<dbReference type="InterPro" id="IPR038973">
    <property type="entry name" value="MutL/Mlh/Pms-like"/>
</dbReference>
<evidence type="ECO:0000313" key="4">
    <source>
        <dbReference type="EMBL" id="KAJ2672551.1"/>
    </source>
</evidence>
<dbReference type="GO" id="GO:0016887">
    <property type="term" value="F:ATP hydrolysis activity"/>
    <property type="evidence" value="ECO:0007669"/>
    <property type="project" value="InterPro"/>
</dbReference>
<dbReference type="AlphaFoldDB" id="A0A9W8FZB2"/>
<dbReference type="EMBL" id="JANBTW010000080">
    <property type="protein sequence ID" value="KAJ2672551.1"/>
    <property type="molecule type" value="Genomic_DNA"/>
</dbReference>